<dbReference type="Proteomes" id="UP001152300">
    <property type="component" value="Unassembled WGS sequence"/>
</dbReference>
<keyword evidence="2" id="KW-1185">Reference proteome</keyword>
<accession>A0A9X0ALN2</accession>
<protein>
    <submittedName>
        <fullName evidence="1">Uncharacterized protein</fullName>
    </submittedName>
</protein>
<organism evidence="1 2">
    <name type="scientific">Sclerotinia nivalis</name>
    <dbReference type="NCBI Taxonomy" id="352851"/>
    <lineage>
        <taxon>Eukaryota</taxon>
        <taxon>Fungi</taxon>
        <taxon>Dikarya</taxon>
        <taxon>Ascomycota</taxon>
        <taxon>Pezizomycotina</taxon>
        <taxon>Leotiomycetes</taxon>
        <taxon>Helotiales</taxon>
        <taxon>Sclerotiniaceae</taxon>
        <taxon>Sclerotinia</taxon>
    </lineage>
</organism>
<sequence>MWENTNGLSIKKALYRSKQLSRSRTSTTALDMEPKIVRLFIYMPPRSTPCNLIRGHKSWVATRNTDVFIVLGDVCGNSDMLSESLGIMLFNITYCVQRN</sequence>
<proteinExistence type="predicted"/>
<evidence type="ECO:0000313" key="2">
    <source>
        <dbReference type="Proteomes" id="UP001152300"/>
    </source>
</evidence>
<evidence type="ECO:0000313" key="1">
    <source>
        <dbReference type="EMBL" id="KAJ8065069.1"/>
    </source>
</evidence>
<dbReference type="AlphaFoldDB" id="A0A9X0ALN2"/>
<dbReference type="EMBL" id="JAPEIS010000006">
    <property type="protein sequence ID" value="KAJ8065069.1"/>
    <property type="molecule type" value="Genomic_DNA"/>
</dbReference>
<comment type="caution">
    <text evidence="1">The sequence shown here is derived from an EMBL/GenBank/DDBJ whole genome shotgun (WGS) entry which is preliminary data.</text>
</comment>
<gene>
    <name evidence="1" type="ORF">OCU04_005782</name>
</gene>
<name>A0A9X0ALN2_9HELO</name>
<reference evidence="1" key="1">
    <citation type="submission" date="2022-11" db="EMBL/GenBank/DDBJ databases">
        <title>Genome Resource of Sclerotinia nivalis Strain SnTB1, a Plant Pathogen Isolated from American Ginseng.</title>
        <authorList>
            <person name="Fan S."/>
        </authorList>
    </citation>
    <scope>NUCLEOTIDE SEQUENCE</scope>
    <source>
        <strain evidence="1">SnTB1</strain>
    </source>
</reference>